<dbReference type="EMBL" id="CP063406">
    <property type="protein sequence ID" value="QSZ30609.1"/>
    <property type="molecule type" value="Genomic_DNA"/>
</dbReference>
<comment type="subcellular location">
    <subcellularLocation>
        <location evidence="1">Membrane</location>
        <topology evidence="1">Multi-pass membrane protein</topology>
    </subcellularLocation>
</comment>
<protein>
    <recommendedName>
        <fullName evidence="8">Rhodopsin domain-containing protein</fullName>
    </recommendedName>
</protein>
<dbReference type="InterPro" id="IPR052337">
    <property type="entry name" value="SAT4-like"/>
</dbReference>
<keyword evidence="4 7" id="KW-0472">Membrane</keyword>
<evidence type="ECO:0000256" key="1">
    <source>
        <dbReference type="ARBA" id="ARBA00004141"/>
    </source>
</evidence>
<dbReference type="OrthoDB" id="5378633at2759"/>
<feature type="transmembrane region" description="Helical" evidence="7">
    <location>
        <begin position="51"/>
        <end position="73"/>
    </location>
</feature>
<dbReference type="PANTHER" id="PTHR33048">
    <property type="entry name" value="PTH11-LIKE INTEGRAL MEMBRANE PROTEIN (AFU_ORTHOLOGUE AFUA_5G11245)"/>
    <property type="match status" value="1"/>
</dbReference>
<dbReference type="PANTHER" id="PTHR33048:SF47">
    <property type="entry name" value="INTEGRAL MEMBRANE PROTEIN-RELATED"/>
    <property type="match status" value="1"/>
</dbReference>
<comment type="similarity">
    <text evidence="5">Belongs to the SAT4 family.</text>
</comment>
<organism evidence="9 10">
    <name type="scientific">Monilinia vaccinii-corymbosi</name>
    <dbReference type="NCBI Taxonomy" id="61207"/>
    <lineage>
        <taxon>Eukaryota</taxon>
        <taxon>Fungi</taxon>
        <taxon>Dikarya</taxon>
        <taxon>Ascomycota</taxon>
        <taxon>Pezizomycotina</taxon>
        <taxon>Leotiomycetes</taxon>
        <taxon>Helotiales</taxon>
        <taxon>Sclerotiniaceae</taxon>
        <taxon>Monilinia</taxon>
    </lineage>
</organism>
<feature type="region of interest" description="Disordered" evidence="6">
    <location>
        <begin position="138"/>
        <end position="167"/>
    </location>
</feature>
<keyword evidence="3 7" id="KW-1133">Transmembrane helix</keyword>
<dbReference type="Proteomes" id="UP000672032">
    <property type="component" value="Chromosome 2"/>
</dbReference>
<feature type="domain" description="Rhodopsin" evidence="8">
    <location>
        <begin position="8"/>
        <end position="114"/>
    </location>
</feature>
<dbReference type="InterPro" id="IPR049326">
    <property type="entry name" value="Rhodopsin_dom_fungi"/>
</dbReference>
<feature type="transmembrane region" description="Helical" evidence="7">
    <location>
        <begin position="17"/>
        <end position="39"/>
    </location>
</feature>
<sequence length="206" mass="23387">MALRIQPATHCIPYGEIVLIFELPNALLDVVILALPFFVIRDLHVPVRKKVLLFLVFWFGGFVIVTCILRIAYSYQPYDREHFSGFSTANEWLMIEEGGAILGACVPTFRPILKACFKLPKFLNDWLSSATGPSAPVPARFSNAHLRNKKPPSQSKDERGPSFKLQKLSTAHIQRGKEVQDRYEESHESSLVDSKIWVMRQVTTSE</sequence>
<evidence type="ECO:0000313" key="10">
    <source>
        <dbReference type="Proteomes" id="UP000672032"/>
    </source>
</evidence>
<evidence type="ECO:0000256" key="7">
    <source>
        <dbReference type="SAM" id="Phobius"/>
    </source>
</evidence>
<name>A0A8A3P9C6_9HELO</name>
<proteinExistence type="inferred from homology"/>
<accession>A0A8A3P9C6</accession>
<dbReference type="Pfam" id="PF20684">
    <property type="entry name" value="Fung_rhodopsin"/>
    <property type="match status" value="1"/>
</dbReference>
<keyword evidence="2 7" id="KW-0812">Transmembrane</keyword>
<dbReference type="GO" id="GO:0016020">
    <property type="term" value="C:membrane"/>
    <property type="evidence" value="ECO:0007669"/>
    <property type="project" value="UniProtKB-SubCell"/>
</dbReference>
<evidence type="ECO:0000256" key="6">
    <source>
        <dbReference type="SAM" id="MobiDB-lite"/>
    </source>
</evidence>
<evidence type="ECO:0000256" key="5">
    <source>
        <dbReference type="ARBA" id="ARBA00038359"/>
    </source>
</evidence>
<evidence type="ECO:0000256" key="3">
    <source>
        <dbReference type="ARBA" id="ARBA00022989"/>
    </source>
</evidence>
<gene>
    <name evidence="9" type="ORF">DSL72_000166</name>
</gene>
<keyword evidence="10" id="KW-1185">Reference proteome</keyword>
<reference evidence="9" key="1">
    <citation type="submission" date="2020-10" db="EMBL/GenBank/DDBJ databases">
        <title>Genome Sequence of Monilinia vaccinii-corymbosi Sheds Light on Mummy Berry Disease Infection of Blueberry and Mating Type.</title>
        <authorList>
            <person name="Yow A.G."/>
            <person name="Zhang Y."/>
            <person name="Bansal K."/>
            <person name="Eacker S.M."/>
            <person name="Sullivan S."/>
            <person name="Liachko I."/>
            <person name="Cubeta M.A."/>
            <person name="Rollins J.A."/>
            <person name="Ashrafi H."/>
        </authorList>
    </citation>
    <scope>NUCLEOTIDE SEQUENCE</scope>
    <source>
        <strain evidence="9">RL-1</strain>
    </source>
</reference>
<evidence type="ECO:0000313" key="9">
    <source>
        <dbReference type="EMBL" id="QSZ30609.1"/>
    </source>
</evidence>
<dbReference type="AlphaFoldDB" id="A0A8A3P9C6"/>
<evidence type="ECO:0000259" key="8">
    <source>
        <dbReference type="Pfam" id="PF20684"/>
    </source>
</evidence>
<evidence type="ECO:0000256" key="4">
    <source>
        <dbReference type="ARBA" id="ARBA00023136"/>
    </source>
</evidence>
<evidence type="ECO:0000256" key="2">
    <source>
        <dbReference type="ARBA" id="ARBA00022692"/>
    </source>
</evidence>